<protein>
    <submittedName>
        <fullName evidence="2">Uncharacterized protein</fullName>
    </submittedName>
</protein>
<gene>
    <name evidence="2" type="ORF">NX801_04740</name>
</gene>
<organism evidence="2 3">
    <name type="scientific">Streptomyces pyxinae</name>
    <dbReference type="NCBI Taxonomy" id="2970734"/>
    <lineage>
        <taxon>Bacteria</taxon>
        <taxon>Bacillati</taxon>
        <taxon>Actinomycetota</taxon>
        <taxon>Actinomycetes</taxon>
        <taxon>Kitasatosporales</taxon>
        <taxon>Streptomycetaceae</taxon>
        <taxon>Streptomyces</taxon>
    </lineage>
</organism>
<evidence type="ECO:0000256" key="1">
    <source>
        <dbReference type="SAM" id="MobiDB-lite"/>
    </source>
</evidence>
<dbReference type="Proteomes" id="UP001431313">
    <property type="component" value="Unassembled WGS sequence"/>
</dbReference>
<keyword evidence="3" id="KW-1185">Reference proteome</keyword>
<name>A0ABT2CC38_9ACTN</name>
<proteinExistence type="predicted"/>
<feature type="region of interest" description="Disordered" evidence="1">
    <location>
        <begin position="1"/>
        <end position="27"/>
    </location>
</feature>
<reference evidence="2" key="1">
    <citation type="submission" date="2022-08" db="EMBL/GenBank/DDBJ databases">
        <authorList>
            <person name="Somphong A."/>
            <person name="Phongsopitanun W."/>
        </authorList>
    </citation>
    <scope>NUCLEOTIDE SEQUENCE</scope>
    <source>
        <strain evidence="2">LP05-1</strain>
    </source>
</reference>
<evidence type="ECO:0000313" key="2">
    <source>
        <dbReference type="EMBL" id="MCS0634977.1"/>
    </source>
</evidence>
<dbReference type="EMBL" id="JANUGQ010000002">
    <property type="protein sequence ID" value="MCS0634977.1"/>
    <property type="molecule type" value="Genomic_DNA"/>
</dbReference>
<evidence type="ECO:0000313" key="3">
    <source>
        <dbReference type="Proteomes" id="UP001431313"/>
    </source>
</evidence>
<accession>A0ABT2CC38</accession>
<dbReference type="RefSeq" id="WP_258785625.1">
    <property type="nucleotide sequence ID" value="NZ_JANUGQ010000002.1"/>
</dbReference>
<sequence length="85" mass="8639">MSIGNRPRGVGPAPAAPQSPAERAAGTPAALETVAVRVPVIDAALAFLEELEKGTADPAVRHTAATTARLLREARETAGPGQMAD</sequence>
<comment type="caution">
    <text evidence="2">The sequence shown here is derived from an EMBL/GenBank/DDBJ whole genome shotgun (WGS) entry which is preliminary data.</text>
</comment>